<feature type="domain" description="Nose resistant-to-fluoxetine protein N-terminal" evidence="2">
    <location>
        <begin position="251"/>
        <end position="356"/>
    </location>
</feature>
<evidence type="ECO:0000313" key="4">
    <source>
        <dbReference type="Proteomes" id="UP000821866"/>
    </source>
</evidence>
<dbReference type="AlphaFoldDB" id="A0A9J6EWG2"/>
<proteinExistence type="predicted"/>
<dbReference type="VEuPathDB" id="VectorBase:LOC119160020"/>
<keyword evidence="1" id="KW-1133">Transmembrane helix</keyword>
<accession>A0A9J6EWG2</accession>
<dbReference type="VEuPathDB" id="VectorBase:LOC119172482"/>
<organism evidence="3 4">
    <name type="scientific">Rhipicephalus microplus</name>
    <name type="common">Cattle tick</name>
    <name type="synonym">Boophilus microplus</name>
    <dbReference type="NCBI Taxonomy" id="6941"/>
    <lineage>
        <taxon>Eukaryota</taxon>
        <taxon>Metazoa</taxon>
        <taxon>Ecdysozoa</taxon>
        <taxon>Arthropoda</taxon>
        <taxon>Chelicerata</taxon>
        <taxon>Arachnida</taxon>
        <taxon>Acari</taxon>
        <taxon>Parasitiformes</taxon>
        <taxon>Ixodida</taxon>
        <taxon>Ixodoidea</taxon>
        <taxon>Ixodidae</taxon>
        <taxon>Rhipicephalinae</taxon>
        <taxon>Rhipicephalus</taxon>
        <taxon>Boophilus</taxon>
    </lineage>
</organism>
<reference evidence="3" key="2">
    <citation type="submission" date="2021-09" db="EMBL/GenBank/DDBJ databases">
        <authorList>
            <person name="Jia N."/>
            <person name="Wang J."/>
            <person name="Shi W."/>
            <person name="Du L."/>
            <person name="Sun Y."/>
            <person name="Zhan W."/>
            <person name="Jiang J."/>
            <person name="Wang Q."/>
            <person name="Zhang B."/>
            <person name="Ji P."/>
            <person name="Sakyi L.B."/>
            <person name="Cui X."/>
            <person name="Yuan T."/>
            <person name="Jiang B."/>
            <person name="Yang W."/>
            <person name="Lam T.T.-Y."/>
            <person name="Chang Q."/>
            <person name="Ding S."/>
            <person name="Wang X."/>
            <person name="Zhu J."/>
            <person name="Ruan X."/>
            <person name="Zhao L."/>
            <person name="Wei J."/>
            <person name="Que T."/>
            <person name="Du C."/>
            <person name="Cheng J."/>
            <person name="Dai P."/>
            <person name="Han X."/>
            <person name="Huang E."/>
            <person name="Gao Y."/>
            <person name="Liu J."/>
            <person name="Shao H."/>
            <person name="Ye R."/>
            <person name="Li L."/>
            <person name="Wei W."/>
            <person name="Wang X."/>
            <person name="Wang C."/>
            <person name="Huo Q."/>
            <person name="Li W."/>
            <person name="Guo W."/>
            <person name="Chen H."/>
            <person name="Chen S."/>
            <person name="Zhou L."/>
            <person name="Zhou L."/>
            <person name="Ni X."/>
            <person name="Tian J."/>
            <person name="Zhou Y."/>
            <person name="Sheng Y."/>
            <person name="Liu T."/>
            <person name="Pan Y."/>
            <person name="Xia L."/>
            <person name="Li J."/>
            <person name="Zhao F."/>
            <person name="Cao W."/>
        </authorList>
    </citation>
    <scope>NUCLEOTIDE SEQUENCE</scope>
    <source>
        <strain evidence="3">Rmic-2018</strain>
        <tissue evidence="3">Larvae</tissue>
    </source>
</reference>
<feature type="domain" description="Nose resistant-to-fluoxetine protein N-terminal" evidence="2">
    <location>
        <begin position="70"/>
        <end position="192"/>
    </location>
</feature>
<keyword evidence="1" id="KW-0472">Membrane</keyword>
<evidence type="ECO:0000313" key="3">
    <source>
        <dbReference type="EMBL" id="KAH8038543.1"/>
    </source>
</evidence>
<reference evidence="3" key="1">
    <citation type="journal article" date="2020" name="Cell">
        <title>Large-Scale Comparative Analyses of Tick Genomes Elucidate Their Genetic Diversity and Vector Capacities.</title>
        <authorList>
            <consortium name="Tick Genome and Microbiome Consortium (TIGMIC)"/>
            <person name="Jia N."/>
            <person name="Wang J."/>
            <person name="Shi W."/>
            <person name="Du L."/>
            <person name="Sun Y."/>
            <person name="Zhan W."/>
            <person name="Jiang J.F."/>
            <person name="Wang Q."/>
            <person name="Zhang B."/>
            <person name="Ji P."/>
            <person name="Bell-Sakyi L."/>
            <person name="Cui X.M."/>
            <person name="Yuan T.T."/>
            <person name="Jiang B.G."/>
            <person name="Yang W.F."/>
            <person name="Lam T.T."/>
            <person name="Chang Q.C."/>
            <person name="Ding S.J."/>
            <person name="Wang X.J."/>
            <person name="Zhu J.G."/>
            <person name="Ruan X.D."/>
            <person name="Zhao L."/>
            <person name="Wei J.T."/>
            <person name="Ye R.Z."/>
            <person name="Que T.C."/>
            <person name="Du C.H."/>
            <person name="Zhou Y.H."/>
            <person name="Cheng J.X."/>
            <person name="Dai P.F."/>
            <person name="Guo W.B."/>
            <person name="Han X.H."/>
            <person name="Huang E.J."/>
            <person name="Li L.F."/>
            <person name="Wei W."/>
            <person name="Gao Y.C."/>
            <person name="Liu J.Z."/>
            <person name="Shao H.Z."/>
            <person name="Wang X."/>
            <person name="Wang C.C."/>
            <person name="Yang T.C."/>
            <person name="Huo Q.B."/>
            <person name="Li W."/>
            <person name="Chen H.Y."/>
            <person name="Chen S.E."/>
            <person name="Zhou L.G."/>
            <person name="Ni X.B."/>
            <person name="Tian J.H."/>
            <person name="Sheng Y."/>
            <person name="Liu T."/>
            <person name="Pan Y.S."/>
            <person name="Xia L.Y."/>
            <person name="Li J."/>
            <person name="Zhao F."/>
            <person name="Cao W.C."/>
        </authorList>
    </citation>
    <scope>NUCLEOTIDE SEQUENCE</scope>
    <source>
        <strain evidence="3">Rmic-2018</strain>
    </source>
</reference>
<feature type="transmembrane region" description="Helical" evidence="1">
    <location>
        <begin position="501"/>
        <end position="522"/>
    </location>
</feature>
<dbReference type="EMBL" id="JABSTU010000001">
    <property type="protein sequence ID" value="KAH8038543.1"/>
    <property type="molecule type" value="Genomic_DNA"/>
</dbReference>
<dbReference type="PANTHER" id="PTHR11161:SF0">
    <property type="entry name" value="O-ACYLTRANSFERASE LIKE PROTEIN"/>
    <property type="match status" value="1"/>
</dbReference>
<dbReference type="InterPro" id="IPR052728">
    <property type="entry name" value="O2_lipid_transport_reg"/>
</dbReference>
<feature type="transmembrane region" description="Helical" evidence="1">
    <location>
        <begin position="476"/>
        <end position="495"/>
    </location>
</feature>
<protein>
    <recommendedName>
        <fullName evidence="2">Nose resistant-to-fluoxetine protein N-terminal domain-containing protein</fullName>
    </recommendedName>
</protein>
<dbReference type="SMART" id="SM00703">
    <property type="entry name" value="NRF"/>
    <property type="match status" value="2"/>
</dbReference>
<dbReference type="Proteomes" id="UP000821866">
    <property type="component" value="Chromosome 1"/>
</dbReference>
<keyword evidence="1" id="KW-0812">Transmembrane</keyword>
<evidence type="ECO:0000256" key="1">
    <source>
        <dbReference type="SAM" id="Phobius"/>
    </source>
</evidence>
<gene>
    <name evidence="3" type="ORF">HPB51_001807</name>
</gene>
<sequence length="561" mass="61764">MARASPARNGTPYSSLIDIRETAASTTVSSASPEHYSGIDYAQLLHGLMSQVLSSIPASLRRKFLEAEVRPECTAGLLRALRGFQNLEPWAIRLFDASGKYPTGLFEGSHVDMGAFDECLRTVVRDDFGNVLSQGQYCNLLIYVNNGTAFEEMLESFSEILHPRPSIKFMLAVVFLLASTSMARASPARNGTPYSSLIDIRETAASMTVSSASPEHYSGIDYAQLLHGLMSQVLSSIPASLRRKFLEAEVRPECTAGLLRALRGFQNLEPWAIRLFDASGKYPTGLFEGSHVDMGAFDECLRTVVRDDFGNVLSQGQYCNLLIYVNNGTAFEEMLESFSEILHPRRTQASLGTDSAGGKATSAHALLIRLGTLLVSKEYFVTHQCSSRALRMRRSGDGHRVASRSKNWLTSLSFRLNFLPPPYGSRVVDRSVILSGALVHFITAFSATSNTRCLLKAGDRAKPDHYALQFLHGMRFFGIVHIVMGHCGSVMSDTWCDRKTLVFGVFGALSLLGCVAGACVVARLQLLPFMMFPGPLPDLTLRTLSEYYIRPYYHAVCYFGG</sequence>
<comment type="caution">
    <text evidence="3">The sequence shown here is derived from an EMBL/GenBank/DDBJ whole genome shotgun (WGS) entry which is preliminary data.</text>
</comment>
<keyword evidence="4" id="KW-1185">Reference proteome</keyword>
<dbReference type="PANTHER" id="PTHR11161">
    <property type="entry name" value="O-ACYLTRANSFERASE"/>
    <property type="match status" value="1"/>
</dbReference>
<name>A0A9J6EWG2_RHIMP</name>
<dbReference type="Pfam" id="PF20146">
    <property type="entry name" value="NRF"/>
    <property type="match status" value="2"/>
</dbReference>
<evidence type="ECO:0000259" key="2">
    <source>
        <dbReference type="SMART" id="SM00703"/>
    </source>
</evidence>
<dbReference type="InterPro" id="IPR006621">
    <property type="entry name" value="Nose-resist-to-fluoxetine_N"/>
</dbReference>